<dbReference type="AlphaFoldDB" id="A0A7R9FUL9"/>
<dbReference type="EMBL" id="LR937142">
    <property type="protein sequence ID" value="CAD7255597.1"/>
    <property type="molecule type" value="Genomic_DNA"/>
</dbReference>
<dbReference type="Pfam" id="PF01327">
    <property type="entry name" value="Pep_deformylase"/>
    <property type="match status" value="1"/>
</dbReference>
<comment type="similarity">
    <text evidence="1">Belongs to the polypeptide deformylase family.</text>
</comment>
<dbReference type="SUPFAM" id="SSF56420">
    <property type="entry name" value="Peptide deformylase"/>
    <property type="match status" value="1"/>
</dbReference>
<keyword evidence="4" id="KW-1185">Reference proteome</keyword>
<dbReference type="Gene3D" id="3.90.45.10">
    <property type="entry name" value="Peptide deformylase"/>
    <property type="match status" value="1"/>
</dbReference>
<dbReference type="InterPro" id="IPR023635">
    <property type="entry name" value="Peptide_deformylase"/>
</dbReference>
<organism evidence="3">
    <name type="scientific">Darwinula stevensoni</name>
    <dbReference type="NCBI Taxonomy" id="69355"/>
    <lineage>
        <taxon>Eukaryota</taxon>
        <taxon>Metazoa</taxon>
        <taxon>Ecdysozoa</taxon>
        <taxon>Arthropoda</taxon>
        <taxon>Crustacea</taxon>
        <taxon>Oligostraca</taxon>
        <taxon>Ostracoda</taxon>
        <taxon>Podocopa</taxon>
        <taxon>Podocopida</taxon>
        <taxon>Darwinulocopina</taxon>
        <taxon>Darwinuloidea</taxon>
        <taxon>Darwinulidae</taxon>
        <taxon>Darwinula</taxon>
    </lineage>
</organism>
<protein>
    <recommendedName>
        <fullName evidence="2">peptide deformylase</fullName>
        <ecNumber evidence="2">3.5.1.88</ecNumber>
    </recommendedName>
</protein>
<dbReference type="Proteomes" id="UP000677054">
    <property type="component" value="Unassembled WGS sequence"/>
</dbReference>
<evidence type="ECO:0000256" key="1">
    <source>
        <dbReference type="ARBA" id="ARBA00010759"/>
    </source>
</evidence>
<accession>A0A7R9FUL9</accession>
<proteinExistence type="inferred from homology"/>
<evidence type="ECO:0000313" key="4">
    <source>
        <dbReference type="Proteomes" id="UP000677054"/>
    </source>
</evidence>
<evidence type="ECO:0000256" key="2">
    <source>
        <dbReference type="ARBA" id="ARBA00012175"/>
    </source>
</evidence>
<reference evidence="3" key="1">
    <citation type="submission" date="2020-11" db="EMBL/GenBank/DDBJ databases">
        <authorList>
            <person name="Tran Van P."/>
        </authorList>
    </citation>
    <scope>NUCLEOTIDE SEQUENCE</scope>
</reference>
<dbReference type="EMBL" id="CAJPEV010037624">
    <property type="protein sequence ID" value="CAG0909734.1"/>
    <property type="molecule type" value="Genomic_DNA"/>
</dbReference>
<evidence type="ECO:0000313" key="3">
    <source>
        <dbReference type="EMBL" id="CAD7255597.1"/>
    </source>
</evidence>
<dbReference type="GO" id="GO:0042586">
    <property type="term" value="F:peptide deformylase activity"/>
    <property type="evidence" value="ECO:0007669"/>
    <property type="project" value="UniProtKB-EC"/>
</dbReference>
<sequence length="52" mass="5977">MIEENGGKVALEEGCLSIPNIYGHVEREKKIKMRYYNAKLELQEKVFTGFTA</sequence>
<gene>
    <name evidence="3" type="ORF">DSTB1V02_LOCUS15342</name>
</gene>
<feature type="non-terminal residue" evidence="3">
    <location>
        <position position="52"/>
    </location>
</feature>
<dbReference type="EC" id="3.5.1.88" evidence="2"/>
<dbReference type="InterPro" id="IPR036821">
    <property type="entry name" value="Peptide_deformylase_sf"/>
</dbReference>
<name>A0A7R9FUL9_9CRUS</name>